<sequence length="391" mass="42118">MMAALLSCLTLAIWAVLRYGRGGFWQVALPRTGGAMPEGRVWPDVVAIVPARNEADVIAQAVHSLLTQDYPGALRVVVIDDHSDDGTAEAARAAAAALGEQATARLRIVGARTLPKGWSGKVWAQSEGIAASGTFAPGAEWFWLTDADIVHPPHGLRDLVLRGEQGKRDMVSLMVRLRCSALPERMLIPAFVFFFAKLYPFRWIADDAKATAGAAGGCILLRHGALTRIGGLAAIKGALIDDCALAAAVKRGGSVRLDLADAAVSIRPYDGWKDIWNMIARTAYTQLHYSPWLLIGATLGMVLTYLAPPLLTIVGLLSGAPWGFAGLAAWVLMTRCYMPMLRYYKQSPLWAVALPVVACFYMAATLDSGWRHSVGRGGHWKGRAQSSNVTE</sequence>
<gene>
    <name evidence="3" type="ORF">WM40_05440</name>
</gene>
<dbReference type="PANTHER" id="PTHR43646">
    <property type="entry name" value="GLYCOSYLTRANSFERASE"/>
    <property type="match status" value="1"/>
</dbReference>
<dbReference type="EMBL" id="LAQU01000004">
    <property type="protein sequence ID" value="KKB64512.1"/>
    <property type="molecule type" value="Genomic_DNA"/>
</dbReference>
<dbReference type="SUPFAM" id="SSF53448">
    <property type="entry name" value="Nucleotide-diphospho-sugar transferases"/>
    <property type="match status" value="1"/>
</dbReference>
<dbReference type="InterPro" id="IPR001173">
    <property type="entry name" value="Glyco_trans_2-like"/>
</dbReference>
<feature type="transmembrane region" description="Helical" evidence="1">
    <location>
        <begin position="313"/>
        <end position="337"/>
    </location>
</feature>
<keyword evidence="4" id="KW-1185">Reference proteome</keyword>
<feature type="transmembrane region" description="Helical" evidence="1">
    <location>
        <begin position="287"/>
        <end position="307"/>
    </location>
</feature>
<dbReference type="OrthoDB" id="9806525at2"/>
<dbReference type="Proteomes" id="UP000033618">
    <property type="component" value="Unassembled WGS sequence"/>
</dbReference>
<dbReference type="InterPro" id="IPR017832">
    <property type="entry name" value="Glyco_trans_2_hopen-assoc_HpnB"/>
</dbReference>
<reference evidence="3 4" key="1">
    <citation type="submission" date="2015-03" db="EMBL/GenBank/DDBJ databases">
        <title>Draft Genome Sequence of Burkholderia andropogonis type strain ICMP2807, isolated from Sorghum bicolor.</title>
        <authorList>
            <person name="Lopes-Santos L."/>
            <person name="Castro D.B."/>
            <person name="Ottoboni L.M."/>
            <person name="Park D."/>
            <person name="Weirc B.S."/>
            <person name="Destefano S.A."/>
        </authorList>
    </citation>
    <scope>NUCLEOTIDE SEQUENCE [LARGE SCALE GENOMIC DNA]</scope>
    <source>
        <strain evidence="3 4">ICMP2807</strain>
    </source>
</reference>
<feature type="domain" description="Glycosyltransferase 2-like" evidence="2">
    <location>
        <begin position="48"/>
        <end position="227"/>
    </location>
</feature>
<dbReference type="PANTHER" id="PTHR43646:SF3">
    <property type="entry name" value="SLR1566 PROTEIN"/>
    <property type="match status" value="1"/>
</dbReference>
<accession>A0A0F5K4Q5</accession>
<protein>
    <recommendedName>
        <fullName evidence="2">Glycosyltransferase 2-like domain-containing protein</fullName>
    </recommendedName>
</protein>
<organism evidence="3 4">
    <name type="scientific">Robbsia andropogonis</name>
    <dbReference type="NCBI Taxonomy" id="28092"/>
    <lineage>
        <taxon>Bacteria</taxon>
        <taxon>Pseudomonadati</taxon>
        <taxon>Pseudomonadota</taxon>
        <taxon>Betaproteobacteria</taxon>
        <taxon>Burkholderiales</taxon>
        <taxon>Burkholderiaceae</taxon>
        <taxon>Robbsia</taxon>
    </lineage>
</organism>
<keyword evidence="1" id="KW-0812">Transmembrane</keyword>
<comment type="caution">
    <text evidence="3">The sequence shown here is derived from an EMBL/GenBank/DDBJ whole genome shotgun (WGS) entry which is preliminary data.</text>
</comment>
<feature type="transmembrane region" description="Helical" evidence="1">
    <location>
        <begin position="186"/>
        <end position="205"/>
    </location>
</feature>
<evidence type="ECO:0000256" key="1">
    <source>
        <dbReference type="SAM" id="Phobius"/>
    </source>
</evidence>
<proteinExistence type="predicted"/>
<keyword evidence="1" id="KW-0472">Membrane</keyword>
<feature type="transmembrane region" description="Helical" evidence="1">
    <location>
        <begin position="349"/>
        <end position="366"/>
    </location>
</feature>
<name>A0A0F5K4Q5_9BURK</name>
<dbReference type="PATRIC" id="fig|28092.6.peg.1296"/>
<dbReference type="Pfam" id="PF00535">
    <property type="entry name" value="Glycos_transf_2"/>
    <property type="match status" value="1"/>
</dbReference>
<dbReference type="NCBIfam" id="TIGR03469">
    <property type="entry name" value="HpnB"/>
    <property type="match status" value="1"/>
</dbReference>
<evidence type="ECO:0000259" key="2">
    <source>
        <dbReference type="Pfam" id="PF00535"/>
    </source>
</evidence>
<dbReference type="STRING" id="28092.WM40_05440"/>
<evidence type="ECO:0000313" key="4">
    <source>
        <dbReference type="Proteomes" id="UP000033618"/>
    </source>
</evidence>
<evidence type="ECO:0000313" key="3">
    <source>
        <dbReference type="EMBL" id="KKB64512.1"/>
    </source>
</evidence>
<dbReference type="AlphaFoldDB" id="A0A0F5K4Q5"/>
<dbReference type="InterPro" id="IPR029044">
    <property type="entry name" value="Nucleotide-diphossugar_trans"/>
</dbReference>
<dbReference type="Gene3D" id="3.90.550.10">
    <property type="entry name" value="Spore Coat Polysaccharide Biosynthesis Protein SpsA, Chain A"/>
    <property type="match status" value="1"/>
</dbReference>
<keyword evidence="1" id="KW-1133">Transmembrane helix</keyword>